<dbReference type="InterPro" id="IPR021482">
    <property type="entry name" value="DUF3135"/>
</dbReference>
<dbReference type="AlphaFoldDB" id="A0A4R6EDD6"/>
<gene>
    <name evidence="1" type="ORF">C7389_102130</name>
</gene>
<sequence length="102" mass="12042">MEFDFDQWSELAKNDPAAFFQARRRTIDRFISEHPVPQAKRLREMQRFIDCVRMSSGSPMRAVRGITCLMKDRVETLSRKSLELDFATARLREVMAQLDECR</sequence>
<dbReference type="EMBL" id="SNVV01000002">
    <property type="protein sequence ID" value="TDN56195.1"/>
    <property type="molecule type" value="Genomic_DNA"/>
</dbReference>
<evidence type="ECO:0000313" key="1">
    <source>
        <dbReference type="EMBL" id="TDN56195.1"/>
    </source>
</evidence>
<name>A0A4R6EDD6_9RHOO</name>
<reference evidence="1 2" key="1">
    <citation type="submission" date="2019-03" db="EMBL/GenBank/DDBJ databases">
        <title>Genomic Encyclopedia of Type Strains, Phase IV (KMG-IV): sequencing the most valuable type-strain genomes for metagenomic binning, comparative biology and taxonomic classification.</title>
        <authorList>
            <person name="Goeker M."/>
        </authorList>
    </citation>
    <scope>NUCLEOTIDE SEQUENCE [LARGE SCALE GENOMIC DNA]</scope>
    <source>
        <strain evidence="1 2">DSM 12121</strain>
    </source>
</reference>
<protein>
    <submittedName>
        <fullName evidence="1">Uncharacterized protein DUF3135</fullName>
    </submittedName>
</protein>
<proteinExistence type="predicted"/>
<accession>A0A4R6EDD6</accession>
<dbReference type="RefSeq" id="WP_162851652.1">
    <property type="nucleotide sequence ID" value="NZ_SNVV01000002.1"/>
</dbReference>
<organism evidence="1 2">
    <name type="scientific">Azoarcus indigens</name>
    <dbReference type="NCBI Taxonomy" id="29545"/>
    <lineage>
        <taxon>Bacteria</taxon>
        <taxon>Pseudomonadati</taxon>
        <taxon>Pseudomonadota</taxon>
        <taxon>Betaproteobacteria</taxon>
        <taxon>Rhodocyclales</taxon>
        <taxon>Zoogloeaceae</taxon>
        <taxon>Azoarcus</taxon>
    </lineage>
</organism>
<comment type="caution">
    <text evidence="1">The sequence shown here is derived from an EMBL/GenBank/DDBJ whole genome shotgun (WGS) entry which is preliminary data.</text>
</comment>
<keyword evidence="2" id="KW-1185">Reference proteome</keyword>
<dbReference type="Pfam" id="PF11333">
    <property type="entry name" value="DUF3135"/>
    <property type="match status" value="1"/>
</dbReference>
<evidence type="ECO:0000313" key="2">
    <source>
        <dbReference type="Proteomes" id="UP000295129"/>
    </source>
</evidence>
<dbReference type="Proteomes" id="UP000295129">
    <property type="component" value="Unassembled WGS sequence"/>
</dbReference>